<accession>A0ABY8EML3</accession>
<dbReference type="SUPFAM" id="SSF53254">
    <property type="entry name" value="Phosphoglycerate mutase-like"/>
    <property type="match status" value="1"/>
</dbReference>
<evidence type="ECO:0000313" key="3">
    <source>
        <dbReference type="Proteomes" id="UP000818624"/>
    </source>
</evidence>
<organism evidence="2 3">
    <name type="scientific">Malassezia furfur</name>
    <name type="common">Pityriasis versicolor infection agent</name>
    <name type="synonym">Pityrosporum furfur</name>
    <dbReference type="NCBI Taxonomy" id="55194"/>
    <lineage>
        <taxon>Eukaryota</taxon>
        <taxon>Fungi</taxon>
        <taxon>Dikarya</taxon>
        <taxon>Basidiomycota</taxon>
        <taxon>Ustilaginomycotina</taxon>
        <taxon>Malasseziomycetes</taxon>
        <taxon>Malasseziales</taxon>
        <taxon>Malasseziaceae</taxon>
        <taxon>Malassezia</taxon>
    </lineage>
</organism>
<gene>
    <name evidence="2" type="ORF">GLX27_001437</name>
</gene>
<evidence type="ECO:0000256" key="1">
    <source>
        <dbReference type="SAM" id="MobiDB-lite"/>
    </source>
</evidence>
<feature type="compositionally biased region" description="Polar residues" evidence="1">
    <location>
        <begin position="229"/>
        <end position="254"/>
    </location>
</feature>
<dbReference type="CDD" id="cd07067">
    <property type="entry name" value="HP_PGM_like"/>
    <property type="match status" value="1"/>
</dbReference>
<dbReference type="Pfam" id="PF00300">
    <property type="entry name" value="His_Phos_1"/>
    <property type="match status" value="1"/>
</dbReference>
<dbReference type="SMART" id="SM00855">
    <property type="entry name" value="PGAM"/>
    <property type="match status" value="1"/>
</dbReference>
<dbReference type="InterPro" id="IPR029033">
    <property type="entry name" value="His_PPase_superfam"/>
</dbReference>
<proteinExistence type="predicted"/>
<name>A0ABY8EML3_MALFU</name>
<dbReference type="PANTHER" id="PTHR48100">
    <property type="entry name" value="BROAD-SPECIFICITY PHOSPHATASE YOR283W-RELATED"/>
    <property type="match status" value="1"/>
</dbReference>
<reference evidence="2 3" key="1">
    <citation type="journal article" date="2020" name="Elife">
        <title>Loss of centromere function drives karyotype evolution in closely related Malassezia species.</title>
        <authorList>
            <person name="Sankaranarayanan S.R."/>
            <person name="Ianiri G."/>
            <person name="Coelho M.A."/>
            <person name="Reza M.H."/>
            <person name="Thimmappa B.C."/>
            <person name="Ganguly P."/>
            <person name="Vadnala R.N."/>
            <person name="Sun S."/>
            <person name="Siddharthan R."/>
            <person name="Tellgren-Roth C."/>
            <person name="Dawson T.L."/>
            <person name="Heitman J."/>
            <person name="Sanyal K."/>
        </authorList>
    </citation>
    <scope>NUCLEOTIDE SEQUENCE [LARGE SCALE GENOMIC DNA]</scope>
    <source>
        <strain evidence="2">CBS14141</strain>
    </source>
</reference>
<dbReference type="PANTHER" id="PTHR48100:SF54">
    <property type="entry name" value="PHOSPHATASE SPAC5H10.03-RELATED"/>
    <property type="match status" value="1"/>
</dbReference>
<sequence length="295" mass="32456">MAPTSRIYLTRHAQAEHNVEDDYSIPDAPLTDLGKRQASRLPGLTPELQQTAQVILSSPLRRTLQTVSLGFSDAVDRLGGHAEVVCLPQLQECNALPCDTGSAREVLEAHPEFARFDLSNLTPEWTSKEGFYAADHDSLNARAKWIRKHLLERPEEHIVLVAHGDILRRVIQEEYPWTNAEVRLFQFAPDQVDSDDPVLFHVADIAAGGRTDADLDMAAEGKDAYPANSAPTLPELSNSGTSLSVGTETESGLSSIEERVKQIQASVESQANELEDLDRRLAEAEAKKAELESNV</sequence>
<feature type="region of interest" description="Disordered" evidence="1">
    <location>
        <begin position="223"/>
        <end position="257"/>
    </location>
</feature>
<evidence type="ECO:0008006" key="4">
    <source>
        <dbReference type="Google" id="ProtNLM"/>
    </source>
</evidence>
<dbReference type="Proteomes" id="UP000818624">
    <property type="component" value="Chromosome 1"/>
</dbReference>
<dbReference type="InterPro" id="IPR050275">
    <property type="entry name" value="PGM_Phosphatase"/>
</dbReference>
<keyword evidence="3" id="KW-1185">Reference proteome</keyword>
<evidence type="ECO:0000313" key="2">
    <source>
        <dbReference type="EMBL" id="WFD46795.1"/>
    </source>
</evidence>
<dbReference type="Gene3D" id="3.40.50.1240">
    <property type="entry name" value="Phosphoglycerate mutase-like"/>
    <property type="match status" value="1"/>
</dbReference>
<protein>
    <recommendedName>
        <fullName evidence="4">Phosphoglycerate mutase-like protein</fullName>
    </recommendedName>
</protein>
<dbReference type="EMBL" id="CP046234">
    <property type="protein sequence ID" value="WFD46795.1"/>
    <property type="molecule type" value="Genomic_DNA"/>
</dbReference>
<dbReference type="InterPro" id="IPR013078">
    <property type="entry name" value="His_Pase_superF_clade-1"/>
</dbReference>